<name>L0FAD4_DESDL</name>
<evidence type="ECO:0000313" key="3">
    <source>
        <dbReference type="Proteomes" id="UP000010797"/>
    </source>
</evidence>
<organism evidence="2 3">
    <name type="scientific">Desulfitobacterium dichloroeliminans (strain LMG P-21439 / DCA1)</name>
    <dbReference type="NCBI Taxonomy" id="871963"/>
    <lineage>
        <taxon>Bacteria</taxon>
        <taxon>Bacillati</taxon>
        <taxon>Bacillota</taxon>
        <taxon>Clostridia</taxon>
        <taxon>Eubacteriales</taxon>
        <taxon>Desulfitobacteriaceae</taxon>
        <taxon>Desulfitobacterium</taxon>
    </lineage>
</organism>
<evidence type="ECO:0000313" key="2">
    <source>
        <dbReference type="EMBL" id="AGA69606.1"/>
    </source>
</evidence>
<dbReference type="AlphaFoldDB" id="L0FAD4"/>
<proteinExistence type="predicted"/>
<dbReference type="OrthoDB" id="68032at2"/>
<dbReference type="KEGG" id="ddl:Desdi_2165"/>
<reference evidence="3" key="1">
    <citation type="submission" date="2012-02" db="EMBL/GenBank/DDBJ databases">
        <title>Complete sequence of Desulfitobacterium dichloroeliminans LMG P-21439.</title>
        <authorList>
            <person name="Lucas S."/>
            <person name="Han J."/>
            <person name="Lapidus A."/>
            <person name="Cheng J.-F."/>
            <person name="Goodwin L."/>
            <person name="Pitluck S."/>
            <person name="Peters L."/>
            <person name="Ovchinnikova G."/>
            <person name="Teshima H."/>
            <person name="Detter J.C."/>
            <person name="Han C."/>
            <person name="Tapia R."/>
            <person name="Land M."/>
            <person name="Hauser L."/>
            <person name="Kyrpides N."/>
            <person name="Ivanova N."/>
            <person name="Pagani I."/>
            <person name="Kruse T."/>
            <person name="de Vos W.M."/>
            <person name="Boon N."/>
            <person name="Smidt H."/>
            <person name="Woyke T."/>
        </authorList>
    </citation>
    <scope>NUCLEOTIDE SEQUENCE [LARGE SCALE GENOMIC DNA]</scope>
    <source>
        <strain evidence="3">LMG P-21439 / DCA1</strain>
    </source>
</reference>
<dbReference type="EMBL" id="CP003344">
    <property type="protein sequence ID" value="AGA69606.1"/>
    <property type="molecule type" value="Genomic_DNA"/>
</dbReference>
<dbReference type="InterPro" id="IPR006674">
    <property type="entry name" value="HD_domain"/>
</dbReference>
<dbReference type="STRING" id="871963.Desdi_2165"/>
<feature type="domain" description="HD" evidence="1">
    <location>
        <begin position="48"/>
        <end position="159"/>
    </location>
</feature>
<dbReference type="HOGENOM" id="CLU_124473_1_0_9"/>
<dbReference type="Gene3D" id="1.10.3210.10">
    <property type="entry name" value="Hypothetical protein af1432"/>
    <property type="match status" value="1"/>
</dbReference>
<evidence type="ECO:0000259" key="1">
    <source>
        <dbReference type="Pfam" id="PF01966"/>
    </source>
</evidence>
<dbReference type="InterPro" id="IPR006675">
    <property type="entry name" value="HDIG_dom"/>
</dbReference>
<dbReference type="Proteomes" id="UP000010797">
    <property type="component" value="Chromosome"/>
</dbReference>
<dbReference type="RefSeq" id="WP_015262586.1">
    <property type="nucleotide sequence ID" value="NC_019903.1"/>
</dbReference>
<protein>
    <submittedName>
        <fullName evidence="2">Putative domain HDIG-containing protein</fullName>
    </submittedName>
</protein>
<dbReference type="SUPFAM" id="SSF109604">
    <property type="entry name" value="HD-domain/PDEase-like"/>
    <property type="match status" value="1"/>
</dbReference>
<dbReference type="eggNOG" id="COG2206">
    <property type="taxonomic scope" value="Bacteria"/>
</dbReference>
<accession>L0FAD4</accession>
<dbReference type="Pfam" id="PF01966">
    <property type="entry name" value="HD"/>
    <property type="match status" value="1"/>
</dbReference>
<sequence>MLYRVRQFYNTIYPKINTEELEWALKLLPPCSVPLFKSQPLPEQRHALDVALDLCASGIHNSHLLAAALLHDCGKAKHPLKVWERVAIVLLQKLPRQIWDHLLSCHSPLSLSLRTAQEHPSWGAEMAQEFGLDLHIIELIREHHDPRSKEGRLLYEADNRH</sequence>
<keyword evidence="3" id="KW-1185">Reference proteome</keyword>
<gene>
    <name evidence="2" type="ordered locus">Desdi_2165</name>
</gene>
<dbReference type="NCBIfam" id="TIGR00277">
    <property type="entry name" value="HDIG"/>
    <property type="match status" value="1"/>
</dbReference>